<sequence>MAPRFRAPRFRAKLPDETSREYGRARFEHGRKAFRLFQAEQTSRLPSPPMTTSDGVEEDTSSNNTLNLRYASWYSSIPTTDYSDMMHRSRPEQQSSAPNVESQNKPVLDDDWSDSELDCNHGPYIYDPYKGIFEIVSEIRPEDDGPYYYNLETKTYELAPDMRNRRTETPDIGSDDSFTRALEHVYDAEEVQSTIVEARESKRTRTEAKKTYRVQKRSHQSSQPARISNVERVLQELEAPTTAPISPPEDHYQLSQRRESPQIHSSGDNARQETTHRRCSSAEWKGTSRQSIHRVRKLSSKKETPRVKISNAERVLVELSKPQQRNSEVRAEDNIGKQVTRRQTSQRRPPSLQRQTQRIHKRAYTKPPARAQITNIARVLAQVEDQWSRASGHEPMQPQRLTRARAKTGSAAQILLELDGRGLPRVQGSEARTTRALASTLSRRTRRGMRD</sequence>
<reference evidence="2 3" key="1">
    <citation type="submission" date="2016-07" db="EMBL/GenBank/DDBJ databases">
        <title>Pervasive Adenine N6-methylation of Active Genes in Fungi.</title>
        <authorList>
            <consortium name="DOE Joint Genome Institute"/>
            <person name="Mondo S.J."/>
            <person name="Dannebaum R.O."/>
            <person name="Kuo R.C."/>
            <person name="Labutti K."/>
            <person name="Haridas S."/>
            <person name="Kuo A."/>
            <person name="Salamov A."/>
            <person name="Ahrendt S.R."/>
            <person name="Lipzen A."/>
            <person name="Sullivan W."/>
            <person name="Andreopoulos W.B."/>
            <person name="Clum A."/>
            <person name="Lindquist E."/>
            <person name="Daum C."/>
            <person name="Ramamoorthy G.K."/>
            <person name="Gryganskyi A."/>
            <person name="Culley D."/>
            <person name="Magnuson J.K."/>
            <person name="James T.Y."/>
            <person name="O'Malley M.A."/>
            <person name="Stajich J.E."/>
            <person name="Spatafora J.W."/>
            <person name="Visel A."/>
            <person name="Grigoriev I.V."/>
        </authorList>
    </citation>
    <scope>NUCLEOTIDE SEQUENCE [LARGE SCALE GENOMIC DNA]</scope>
    <source>
        <strain evidence="2 3">CBS 129021</strain>
    </source>
</reference>
<feature type="region of interest" description="Disordered" evidence="1">
    <location>
        <begin position="84"/>
        <end position="113"/>
    </location>
</feature>
<feature type="compositionally biased region" description="Basic and acidic residues" evidence="1">
    <location>
        <begin position="13"/>
        <end position="22"/>
    </location>
</feature>
<feature type="compositionally biased region" description="Polar residues" evidence="1">
    <location>
        <begin position="39"/>
        <end position="54"/>
    </location>
</feature>
<feature type="compositionally biased region" description="Polar residues" evidence="1">
    <location>
        <begin position="92"/>
        <end position="105"/>
    </location>
</feature>
<dbReference type="Proteomes" id="UP000193689">
    <property type="component" value="Unassembled WGS sequence"/>
</dbReference>
<dbReference type="InParanoid" id="A0A1Y2D9F0"/>
<name>A0A1Y2D9F0_9PEZI</name>
<gene>
    <name evidence="2" type="ORF">BCR38DRAFT_451849</name>
</gene>
<feature type="region of interest" description="Disordered" evidence="1">
    <location>
        <begin position="37"/>
        <end position="62"/>
    </location>
</feature>
<feature type="region of interest" description="Disordered" evidence="1">
    <location>
        <begin position="425"/>
        <end position="451"/>
    </location>
</feature>
<dbReference type="EMBL" id="MCFJ01000025">
    <property type="protein sequence ID" value="ORY55900.1"/>
    <property type="molecule type" value="Genomic_DNA"/>
</dbReference>
<dbReference type="RefSeq" id="XP_040709852.1">
    <property type="nucleotide sequence ID" value="XM_040861486.1"/>
</dbReference>
<feature type="region of interest" description="Disordered" evidence="1">
    <location>
        <begin position="322"/>
        <end position="366"/>
    </location>
</feature>
<feature type="compositionally biased region" description="Basic residues" evidence="1">
    <location>
        <begin position="1"/>
        <end position="12"/>
    </location>
</feature>
<organism evidence="2 3">
    <name type="scientific">Pseudomassariella vexata</name>
    <dbReference type="NCBI Taxonomy" id="1141098"/>
    <lineage>
        <taxon>Eukaryota</taxon>
        <taxon>Fungi</taxon>
        <taxon>Dikarya</taxon>
        <taxon>Ascomycota</taxon>
        <taxon>Pezizomycotina</taxon>
        <taxon>Sordariomycetes</taxon>
        <taxon>Xylariomycetidae</taxon>
        <taxon>Amphisphaeriales</taxon>
        <taxon>Pseudomassariaceae</taxon>
        <taxon>Pseudomassariella</taxon>
    </lineage>
</organism>
<dbReference type="AlphaFoldDB" id="A0A1Y2D9F0"/>
<feature type="compositionally biased region" description="Basic and acidic residues" evidence="1">
    <location>
        <begin position="201"/>
        <end position="210"/>
    </location>
</feature>
<proteinExistence type="predicted"/>
<keyword evidence="3" id="KW-1185">Reference proteome</keyword>
<feature type="compositionally biased region" description="Basic and acidic residues" evidence="1">
    <location>
        <begin position="248"/>
        <end position="261"/>
    </location>
</feature>
<comment type="caution">
    <text evidence="2">The sequence shown here is derived from an EMBL/GenBank/DDBJ whole genome shotgun (WGS) entry which is preliminary data.</text>
</comment>
<feature type="region of interest" description="Disordered" evidence="1">
    <location>
        <begin position="201"/>
        <end position="306"/>
    </location>
</feature>
<evidence type="ECO:0000313" key="2">
    <source>
        <dbReference type="EMBL" id="ORY55900.1"/>
    </source>
</evidence>
<evidence type="ECO:0000256" key="1">
    <source>
        <dbReference type="SAM" id="MobiDB-lite"/>
    </source>
</evidence>
<protein>
    <submittedName>
        <fullName evidence="2">Uncharacterized protein</fullName>
    </submittedName>
</protein>
<accession>A0A1Y2D9F0</accession>
<evidence type="ECO:0000313" key="3">
    <source>
        <dbReference type="Proteomes" id="UP000193689"/>
    </source>
</evidence>
<dbReference type="GeneID" id="63777698"/>
<feature type="region of interest" description="Disordered" evidence="1">
    <location>
        <begin position="1"/>
        <end position="22"/>
    </location>
</feature>
<feature type="compositionally biased region" description="Polar residues" evidence="1">
    <location>
        <begin position="341"/>
        <end position="356"/>
    </location>
</feature>